<dbReference type="EMBL" id="JELX01003905">
    <property type="protein sequence ID" value="KYF50996.1"/>
    <property type="molecule type" value="Genomic_DNA"/>
</dbReference>
<gene>
    <name evidence="2" type="ORF">BE04_16740</name>
</gene>
<dbReference type="Gene3D" id="3.30.460.10">
    <property type="entry name" value="Beta Polymerase, domain 2"/>
    <property type="match status" value="1"/>
</dbReference>
<feature type="compositionally biased region" description="Basic and acidic residues" evidence="1">
    <location>
        <begin position="1"/>
        <end position="13"/>
    </location>
</feature>
<organism evidence="2 3">
    <name type="scientific">Sorangium cellulosum</name>
    <name type="common">Polyangium cellulosum</name>
    <dbReference type="NCBI Taxonomy" id="56"/>
    <lineage>
        <taxon>Bacteria</taxon>
        <taxon>Pseudomonadati</taxon>
        <taxon>Myxococcota</taxon>
        <taxon>Polyangia</taxon>
        <taxon>Polyangiales</taxon>
        <taxon>Polyangiaceae</taxon>
        <taxon>Sorangium</taxon>
    </lineage>
</organism>
<dbReference type="Pfam" id="PF04229">
    <property type="entry name" value="GrpB"/>
    <property type="match status" value="1"/>
</dbReference>
<proteinExistence type="predicted"/>
<accession>A0A150P5W5</accession>
<dbReference type="AlphaFoldDB" id="A0A150P5W5"/>
<name>A0A150P5W5_SORCE</name>
<evidence type="ECO:0000313" key="3">
    <source>
        <dbReference type="Proteomes" id="UP000075604"/>
    </source>
</evidence>
<evidence type="ECO:0000256" key="1">
    <source>
        <dbReference type="SAM" id="MobiDB-lite"/>
    </source>
</evidence>
<protein>
    <recommendedName>
        <fullName evidence="4">GrpB family protein</fullName>
    </recommendedName>
</protein>
<evidence type="ECO:0000313" key="2">
    <source>
        <dbReference type="EMBL" id="KYF50996.1"/>
    </source>
</evidence>
<dbReference type="SUPFAM" id="SSF81301">
    <property type="entry name" value="Nucleotidyltransferase"/>
    <property type="match status" value="1"/>
</dbReference>
<evidence type="ECO:0008006" key="4">
    <source>
        <dbReference type="Google" id="ProtNLM"/>
    </source>
</evidence>
<dbReference type="Proteomes" id="UP000075604">
    <property type="component" value="Unassembled WGS sequence"/>
</dbReference>
<sequence length="200" mass="22166">MPTAEEITKHHEPAPGQNPWVNGPPAPAPIAVVDYDERWPGLFDVVARKIRAALGDAALAIEHVGSTSVKGLHAKPTIDVDLTVADPADERAYVPALSSAGFTLVIREPEWHEHRCLQLAEPSSNVHVFGPDCPEVIRHRMFRQWLTEHPEDLELYRRAKLAAASAISAGSGMVMDYNKHKEPVIRAIYERMFRASGLTR</sequence>
<feature type="region of interest" description="Disordered" evidence="1">
    <location>
        <begin position="1"/>
        <end position="25"/>
    </location>
</feature>
<dbReference type="InterPro" id="IPR007344">
    <property type="entry name" value="GrpB/CoaE"/>
</dbReference>
<dbReference type="PANTHER" id="PTHR34822:SF1">
    <property type="entry name" value="GRPB FAMILY PROTEIN"/>
    <property type="match status" value="1"/>
</dbReference>
<comment type="caution">
    <text evidence="2">The sequence shown here is derived from an EMBL/GenBank/DDBJ whole genome shotgun (WGS) entry which is preliminary data.</text>
</comment>
<reference evidence="2 3" key="1">
    <citation type="submission" date="2014-02" db="EMBL/GenBank/DDBJ databases">
        <title>The small core and large imbalanced accessory genome model reveals a collaborative survival strategy of Sorangium cellulosum strains in nature.</title>
        <authorList>
            <person name="Han K."/>
            <person name="Peng R."/>
            <person name="Blom J."/>
            <person name="Li Y.-Z."/>
        </authorList>
    </citation>
    <scope>NUCLEOTIDE SEQUENCE [LARGE SCALE GENOMIC DNA]</scope>
    <source>
        <strain evidence="2 3">So0157-18</strain>
    </source>
</reference>
<dbReference type="InterPro" id="IPR043519">
    <property type="entry name" value="NT_sf"/>
</dbReference>
<dbReference type="PANTHER" id="PTHR34822">
    <property type="entry name" value="GRPB DOMAIN PROTEIN (AFU_ORTHOLOGUE AFUA_1G01530)"/>
    <property type="match status" value="1"/>
</dbReference>